<accession>A0ABP9V3J4</accession>
<keyword evidence="2" id="KW-0479">Metal-binding</keyword>
<keyword evidence="8" id="KW-1185">Reference proteome</keyword>
<evidence type="ECO:0000256" key="1">
    <source>
        <dbReference type="ARBA" id="ARBA00022679"/>
    </source>
</evidence>
<evidence type="ECO:0000256" key="3">
    <source>
        <dbReference type="ARBA" id="ARBA00022842"/>
    </source>
</evidence>
<keyword evidence="1" id="KW-0808">Transferase</keyword>
<dbReference type="Proteomes" id="UP001424741">
    <property type="component" value="Unassembled WGS sequence"/>
</dbReference>
<dbReference type="SUPFAM" id="SSF52518">
    <property type="entry name" value="Thiamin diphosphate-binding fold (THDP-binding)"/>
    <property type="match status" value="2"/>
</dbReference>
<comment type="caution">
    <text evidence="7">The sequence shown here is derived from an EMBL/GenBank/DDBJ whole genome shotgun (WGS) entry which is preliminary data.</text>
</comment>
<sequence length="528" mass="57427">MLTVSETSIGKQVIDACLSAGIREYVVCAGARNLSLVAALAGAEEVIVWSHFEERAAGFFALGRMMDSREPCAVVTTSGTAVAELLPAVIESHYQGRPLVVISADRPSGYRGSGAPQVIDQVGIFNAYAESCIDVQTGAEECFSGWSMRRPWHVNVCVEETDAMIASDAQLAEFKPVREKLEVGGLLKFFDACWQGVVVCLGGLEPEDRGEVMHFLQEIKVPVLADATSGLRELLGNLVLADGDRVLKKVKPAKVLRIGEVPVGRFWRDLEEMPEVEVLSLSRTGFSGLARESQVITGQIGRIIRGVGEIGEVGDVLDLLKENSRRWSQIDELLESYPDSEPSMIRTLSIYASIADTLYLGNSLPIREWAQFSQREHPIEIIRANRGANGIDGQLATWAGLTYGTDDAWCVVGDLTAMYDLSAPALLDGCEGVGRVIVVLNNGGGKIFDRLPRVAKMNGQVRDVIANSHGYSFEAWAAMWGMDYMRADSAEEMEVEAGEVPLVVEVCPCDKQTQAFWKAYEAIEGGAS</sequence>
<proteinExistence type="predicted"/>
<dbReference type="Pfam" id="PF02776">
    <property type="entry name" value="TPP_enzyme_N"/>
    <property type="match status" value="1"/>
</dbReference>
<dbReference type="InterPro" id="IPR012001">
    <property type="entry name" value="Thiamin_PyroP_enz_TPP-bd_dom"/>
</dbReference>
<keyword evidence="5" id="KW-0464">Manganese</keyword>
<protein>
    <submittedName>
        <fullName evidence="7">2-succinyl-5-enolpyruvyl-6-hydroxy-3-cyclohexene-1-carboxylate synthase</fullName>
    </submittedName>
</protein>
<reference evidence="7 8" key="1">
    <citation type="submission" date="2024-02" db="EMBL/GenBank/DDBJ databases">
        <title>Rubritalea halochordaticola NBRC 107102.</title>
        <authorList>
            <person name="Ichikawa N."/>
            <person name="Katano-Makiyama Y."/>
            <person name="Hidaka K."/>
        </authorList>
    </citation>
    <scope>NUCLEOTIDE SEQUENCE [LARGE SCALE GENOMIC DNA]</scope>
    <source>
        <strain evidence="7 8">NBRC 107102</strain>
    </source>
</reference>
<evidence type="ECO:0000313" key="8">
    <source>
        <dbReference type="Proteomes" id="UP001424741"/>
    </source>
</evidence>
<dbReference type="NCBIfam" id="TIGR00173">
    <property type="entry name" value="menD"/>
    <property type="match status" value="1"/>
</dbReference>
<dbReference type="PANTHER" id="PTHR42916">
    <property type="entry name" value="2-SUCCINYL-5-ENOLPYRUVYL-6-HYDROXY-3-CYCLOHEXENE-1-CARBOXYLATE SYNTHASE"/>
    <property type="match status" value="1"/>
</dbReference>
<dbReference type="Gene3D" id="3.40.50.1220">
    <property type="entry name" value="TPP-binding domain"/>
    <property type="match status" value="1"/>
</dbReference>
<evidence type="ECO:0000256" key="2">
    <source>
        <dbReference type="ARBA" id="ARBA00022723"/>
    </source>
</evidence>
<evidence type="ECO:0000313" key="7">
    <source>
        <dbReference type="EMBL" id="GAA5496174.1"/>
    </source>
</evidence>
<dbReference type="EMBL" id="BAABRL010000007">
    <property type="protein sequence ID" value="GAA5496174.1"/>
    <property type="molecule type" value="Genomic_DNA"/>
</dbReference>
<name>A0ABP9V3J4_9BACT</name>
<evidence type="ECO:0000256" key="4">
    <source>
        <dbReference type="ARBA" id="ARBA00023052"/>
    </source>
</evidence>
<dbReference type="Gene3D" id="3.40.50.970">
    <property type="match status" value="2"/>
</dbReference>
<evidence type="ECO:0000259" key="6">
    <source>
        <dbReference type="Pfam" id="PF02776"/>
    </source>
</evidence>
<feature type="domain" description="Thiamine pyrophosphate enzyme N-terminal TPP-binding" evidence="6">
    <location>
        <begin position="9"/>
        <end position="123"/>
    </location>
</feature>
<dbReference type="PANTHER" id="PTHR42916:SF1">
    <property type="entry name" value="PROTEIN PHYLLO, CHLOROPLASTIC"/>
    <property type="match status" value="1"/>
</dbReference>
<keyword evidence="4" id="KW-0786">Thiamine pyrophosphate</keyword>
<evidence type="ECO:0000256" key="5">
    <source>
        <dbReference type="ARBA" id="ARBA00023211"/>
    </source>
</evidence>
<dbReference type="InterPro" id="IPR004433">
    <property type="entry name" value="MenaQ_synth_MenD"/>
</dbReference>
<dbReference type="InterPro" id="IPR029061">
    <property type="entry name" value="THDP-binding"/>
</dbReference>
<keyword evidence="3" id="KW-0460">Magnesium</keyword>
<gene>
    <name evidence="7" type="primary">menD</name>
    <name evidence="7" type="ORF">Rhal01_02356</name>
</gene>
<dbReference type="PIRSF" id="PIRSF004983">
    <property type="entry name" value="MenD"/>
    <property type="match status" value="1"/>
</dbReference>
<organism evidence="7 8">
    <name type="scientific">Rubritalea halochordaticola</name>
    <dbReference type="NCBI Taxonomy" id="714537"/>
    <lineage>
        <taxon>Bacteria</taxon>
        <taxon>Pseudomonadati</taxon>
        <taxon>Verrucomicrobiota</taxon>
        <taxon>Verrucomicrobiia</taxon>
        <taxon>Verrucomicrobiales</taxon>
        <taxon>Rubritaleaceae</taxon>
        <taxon>Rubritalea</taxon>
    </lineage>
</organism>